<dbReference type="Proteomes" id="UP000028545">
    <property type="component" value="Unassembled WGS sequence"/>
</dbReference>
<feature type="compositionally biased region" description="Polar residues" evidence="6">
    <location>
        <begin position="108"/>
        <end position="118"/>
    </location>
</feature>
<dbReference type="EMBL" id="JOWA01000121">
    <property type="protein sequence ID" value="KEZ40318.1"/>
    <property type="molecule type" value="Genomic_DNA"/>
</dbReference>
<proteinExistence type="predicted"/>
<keyword evidence="2" id="KW-0813">Transport</keyword>
<sequence>MQTAAVVDEQMNGSLDRPKAPGEPPNGNIADIEILAVDSWYKRFFSRLSPSSWRSTPSTKAPENRVFTNIQALPTPAPSSEQSRDAAPPASVPAASTSNNNETTSETGQDSIQHNQAAVTRPPTPPASIQIPSPDQNTASLFPEVAIVKSRVKGPTKSISERLQSVRMASEEGIDAFEVDNFASEVSRTAFMQFGKMWGTAHFNEALLISFKGASSRTMSLTLVSLRPQSGNSQPEDAICICGLKKDKDIISMHKFLSRNDIREFYKPLQICYEKLTVKLATGAGKKTPNLQSASDGQSQSPPHPETLCGSRLETRVGDEDPWESTIGGVIEVDGTLYALTTAHRPDSDSDSDSDSDPDEDEGVGTGSFNGSEINEADYSDDVDSALVLDARFEGEEGTQTSSSPPTERSDPIPPPFPPATGGEIIFSDWKLVPVPRNKSLPNSYIGIDGQTRRYITGVSDSLVPGHVQIITSSGLHPGELQLTPSFLSVSGGALEKVWVVKAAAGALRRGDSGSWVVSSDGLLIGVVRAISARRVYVSPIADMFTACLDRPDILNVDMPSPLFCLLQQFPLVGAVTEEAKSLASKGLDLSLLEASIAKQPPDSLAVLLKEAVTRHLTSPVVLTQLRYLLIDEGNHLRQMGTPNSISPKSERYHELALRLLRNINSEPQRSSIDAAPDVLPPFHLLTPVRPFQFTTNLRNSMLKRNRGQRRRAAVSSRYVPSGEIAKMSEDELKNCAMHFQAEWFSDVLLGDALAAARGLTQSAAYSLQQHPSYWVETEGSQSTGQEDGASYSASTPHTLLYVTAAVGCVPAAFMNKRYGRHMGILLGAALLGIPSLVVAFTPGMTQMIVIRSVMGIALGDVFGLYVSAKAEPQEARRLPTLDLRHPWGFVTRFFKSIVFDRYVRNAVIITTTVALIQHFCGVGLLGFYSVESFKTSNLADEIKTDLLPAIIIYLINGTPIVSEGIGRRQTLIRTLPIAFAFILLALVFNEVLGQTGPESTASTSTKSIVVTICIVGGVIFQAPGIAVPVPFILIAETVPIRGREEVALVPLAANYLVMGLWIGFFPAIHASVGWTGLFGIFAGSMLAALVVALFFVRETMNVTSENFPQKFRSVHAGLSKFRGGLKDRKRLSRAIFSYDFELESDLGAEEESRARDIEMQERDGATLM</sequence>
<dbReference type="Pfam" id="PF00083">
    <property type="entry name" value="Sugar_tr"/>
    <property type="match status" value="2"/>
</dbReference>
<dbReference type="HOGENOM" id="CLU_274310_0_0_1"/>
<dbReference type="Gene3D" id="1.20.1250.20">
    <property type="entry name" value="MFS general substrate transporter like domains"/>
    <property type="match status" value="2"/>
</dbReference>
<dbReference type="OrthoDB" id="5428490at2759"/>
<dbReference type="InterPro" id="IPR005828">
    <property type="entry name" value="MFS_sugar_transport-like"/>
</dbReference>
<feature type="region of interest" description="Disordered" evidence="6">
    <location>
        <begin position="1"/>
        <end position="28"/>
    </location>
</feature>
<dbReference type="GeneID" id="27727232"/>
<evidence type="ECO:0000256" key="6">
    <source>
        <dbReference type="SAM" id="MobiDB-lite"/>
    </source>
</evidence>
<keyword evidence="4 7" id="KW-1133">Transmembrane helix</keyword>
<dbReference type="PANTHER" id="PTHR48020:SF35">
    <property type="entry name" value="SUGAR TRANSPORTER"/>
    <property type="match status" value="1"/>
</dbReference>
<evidence type="ECO:0000256" key="3">
    <source>
        <dbReference type="ARBA" id="ARBA00022692"/>
    </source>
</evidence>
<dbReference type="VEuPathDB" id="FungiDB:SAPIO_CDS8160"/>
<keyword evidence="5 7" id="KW-0472">Membrane</keyword>
<feature type="region of interest" description="Disordered" evidence="6">
    <location>
        <begin position="73"/>
        <end position="136"/>
    </location>
</feature>
<feature type="region of interest" description="Disordered" evidence="6">
    <location>
        <begin position="49"/>
        <end position="68"/>
    </location>
</feature>
<evidence type="ECO:0000256" key="2">
    <source>
        <dbReference type="ARBA" id="ARBA00022448"/>
    </source>
</evidence>
<dbReference type="RefSeq" id="XP_016640117.1">
    <property type="nucleotide sequence ID" value="XM_016789854.1"/>
</dbReference>
<feature type="region of interest" description="Disordered" evidence="6">
    <location>
        <begin position="395"/>
        <end position="420"/>
    </location>
</feature>
<feature type="transmembrane region" description="Helical" evidence="7">
    <location>
        <begin position="972"/>
        <end position="989"/>
    </location>
</feature>
<comment type="caution">
    <text evidence="8">The sequence shown here is derived from an EMBL/GenBank/DDBJ whole genome shotgun (WGS) entry which is preliminary data.</text>
</comment>
<evidence type="ECO:0000256" key="5">
    <source>
        <dbReference type="ARBA" id="ARBA00023136"/>
    </source>
</evidence>
<gene>
    <name evidence="8" type="ORF">SAPIO_CDS8160</name>
</gene>
<feature type="transmembrane region" description="Helical" evidence="7">
    <location>
        <begin position="947"/>
        <end position="965"/>
    </location>
</feature>
<feature type="transmembrane region" description="Helical" evidence="7">
    <location>
        <begin position="903"/>
        <end position="927"/>
    </location>
</feature>
<evidence type="ECO:0000256" key="4">
    <source>
        <dbReference type="ARBA" id="ARBA00022989"/>
    </source>
</evidence>
<keyword evidence="9" id="KW-1185">Reference proteome</keyword>
<feature type="compositionally biased region" description="Acidic residues" evidence="6">
    <location>
        <begin position="349"/>
        <end position="363"/>
    </location>
</feature>
<feature type="region of interest" description="Disordered" evidence="6">
    <location>
        <begin position="286"/>
        <end position="310"/>
    </location>
</feature>
<feature type="transmembrane region" description="Helical" evidence="7">
    <location>
        <begin position="1047"/>
        <end position="1069"/>
    </location>
</feature>
<evidence type="ECO:0000313" key="8">
    <source>
        <dbReference type="EMBL" id="KEZ40318.1"/>
    </source>
</evidence>
<feature type="transmembrane region" description="Helical" evidence="7">
    <location>
        <begin position="799"/>
        <end position="816"/>
    </location>
</feature>
<protein>
    <recommendedName>
        <fullName evidence="10">Major facilitator superfamily (MFS) profile domain-containing protein</fullName>
    </recommendedName>
</protein>
<reference evidence="8 9" key="1">
    <citation type="journal article" date="2014" name="Genome Announc.">
        <title>Draft genome sequence of the pathogenic fungus Scedosporium apiospermum.</title>
        <authorList>
            <person name="Vandeputte P."/>
            <person name="Ghamrawi S."/>
            <person name="Rechenmann M."/>
            <person name="Iltis A."/>
            <person name="Giraud S."/>
            <person name="Fleury M."/>
            <person name="Thornton C."/>
            <person name="Delhaes L."/>
            <person name="Meyer W."/>
            <person name="Papon N."/>
            <person name="Bouchara J.P."/>
        </authorList>
    </citation>
    <scope>NUCLEOTIDE SEQUENCE [LARGE SCALE GENOMIC DNA]</scope>
    <source>
        <strain evidence="8 9">IHEM 14462</strain>
    </source>
</reference>
<dbReference type="PANTHER" id="PTHR48020">
    <property type="entry name" value="PROTON MYO-INOSITOL COTRANSPORTER"/>
    <property type="match status" value="1"/>
</dbReference>
<keyword evidence="3 7" id="KW-0812">Transmembrane</keyword>
<name>A0A084FZ06_PSEDA</name>
<feature type="transmembrane region" description="Helical" evidence="7">
    <location>
        <begin position="1009"/>
        <end position="1035"/>
    </location>
</feature>
<feature type="transmembrane region" description="Helical" evidence="7">
    <location>
        <begin position="849"/>
        <end position="869"/>
    </location>
</feature>
<organism evidence="8 9">
    <name type="scientific">Pseudallescheria apiosperma</name>
    <name type="common">Scedosporium apiospermum</name>
    <dbReference type="NCBI Taxonomy" id="563466"/>
    <lineage>
        <taxon>Eukaryota</taxon>
        <taxon>Fungi</taxon>
        <taxon>Dikarya</taxon>
        <taxon>Ascomycota</taxon>
        <taxon>Pezizomycotina</taxon>
        <taxon>Sordariomycetes</taxon>
        <taxon>Hypocreomycetidae</taxon>
        <taxon>Microascales</taxon>
        <taxon>Microascaceae</taxon>
        <taxon>Scedosporium</taxon>
    </lineage>
</organism>
<dbReference type="InterPro" id="IPR036259">
    <property type="entry name" value="MFS_trans_sf"/>
</dbReference>
<feature type="compositionally biased region" description="Polar residues" evidence="6">
    <location>
        <begin position="398"/>
        <end position="407"/>
    </location>
</feature>
<feature type="compositionally biased region" description="Polar residues" evidence="6">
    <location>
        <begin position="289"/>
        <end position="301"/>
    </location>
</feature>
<evidence type="ECO:0000313" key="9">
    <source>
        <dbReference type="Proteomes" id="UP000028545"/>
    </source>
</evidence>
<dbReference type="AlphaFoldDB" id="A0A084FZ06"/>
<comment type="subcellular location">
    <subcellularLocation>
        <location evidence="1">Membrane</location>
    </subcellularLocation>
</comment>
<evidence type="ECO:0000256" key="1">
    <source>
        <dbReference type="ARBA" id="ARBA00004370"/>
    </source>
</evidence>
<feature type="transmembrane region" description="Helical" evidence="7">
    <location>
        <begin position="1075"/>
        <end position="1097"/>
    </location>
</feature>
<dbReference type="GO" id="GO:0016020">
    <property type="term" value="C:membrane"/>
    <property type="evidence" value="ECO:0007669"/>
    <property type="project" value="UniProtKB-SubCell"/>
</dbReference>
<dbReference type="SUPFAM" id="SSF103473">
    <property type="entry name" value="MFS general substrate transporter"/>
    <property type="match status" value="1"/>
</dbReference>
<feature type="region of interest" description="Disordered" evidence="6">
    <location>
        <begin position="343"/>
        <end position="380"/>
    </location>
</feature>
<evidence type="ECO:0008006" key="10">
    <source>
        <dbReference type="Google" id="ProtNLM"/>
    </source>
</evidence>
<evidence type="ECO:0000256" key="7">
    <source>
        <dbReference type="SAM" id="Phobius"/>
    </source>
</evidence>
<feature type="compositionally biased region" description="Low complexity" evidence="6">
    <location>
        <begin position="86"/>
        <end position="107"/>
    </location>
</feature>
<dbReference type="GO" id="GO:0022857">
    <property type="term" value="F:transmembrane transporter activity"/>
    <property type="evidence" value="ECO:0007669"/>
    <property type="project" value="InterPro"/>
</dbReference>
<dbReference type="KEGG" id="sapo:SAPIO_CDS8160"/>
<feature type="transmembrane region" description="Helical" evidence="7">
    <location>
        <begin position="823"/>
        <end position="843"/>
    </location>
</feature>
<accession>A0A084FZ06</accession>
<dbReference type="InterPro" id="IPR050814">
    <property type="entry name" value="Myo-inositol_Transporter"/>
</dbReference>